<reference evidence="5" key="1">
    <citation type="submission" date="2025-08" db="UniProtKB">
        <authorList>
            <consortium name="RefSeq"/>
        </authorList>
    </citation>
    <scope>IDENTIFICATION</scope>
</reference>
<sequence>MELKVWVEGMQKIVSGVTESTTCQDIVFALAHATGKTGRYTLIERFRNNERLLTPQDHPIKELLKLGEYANEVHFILQRSLQSTPNCAQKWVQGSSPSSQPSQLIGSPTTHCQSLSSTNQYSNYATNKDVRKALFPDANHMDNNSDLSSPLSSLSSHTSLRTTPREEKSQSRPSSYHQDGNGKIMPMSPLSQHNSSQHSPHSHSSPSVPLHNGTPPRSKEGGQHLSPPPYREPPPPTQSPARVSPPTSLTTIRVKPKKIIMKCKIPVSFNTNTKSILYKPSLSCISPQNQAVHLIRYDAEIMFWEGKTREQQHQMEYIAEESLKIEAAGRHTEQAIKGLGSVEEENEIVRQQEKTLESEITLLRSKLANCETELLQCKNKIRLLMEEVQFEQRLLAKESEERHHMEKSLLREVERLQGEVDQARHDTESAAQSGDKIAKEVAALESLIVEKKKQLEKLIRDMKDANLQSLTIAPSEELKLLVDGANKLGSTRRMIGSPRQLENAVPTSKNPHGVWV</sequence>
<evidence type="ECO:0000256" key="2">
    <source>
        <dbReference type="SAM" id="MobiDB-lite"/>
    </source>
</evidence>
<feature type="region of interest" description="Disordered" evidence="2">
    <location>
        <begin position="89"/>
        <end position="118"/>
    </location>
</feature>
<dbReference type="PROSITE" id="PS50200">
    <property type="entry name" value="RA"/>
    <property type="match status" value="1"/>
</dbReference>
<dbReference type="Pfam" id="PF21712">
    <property type="entry name" value="RASSF8-10_RA"/>
    <property type="match status" value="1"/>
</dbReference>
<accession>A0A3Q0IYC2</accession>
<feature type="compositionally biased region" description="Pro residues" evidence="2">
    <location>
        <begin position="226"/>
        <end position="238"/>
    </location>
</feature>
<feature type="coiled-coil region" evidence="1">
    <location>
        <begin position="339"/>
        <end position="468"/>
    </location>
</feature>
<protein>
    <submittedName>
        <fullName evidence="5">Ras association domain-containing protein 8</fullName>
    </submittedName>
</protein>
<dbReference type="PaxDb" id="121845-A0A3Q0IYC2"/>
<dbReference type="GeneID" id="103511787"/>
<dbReference type="RefSeq" id="XP_026681246.1">
    <property type="nucleotide sequence ID" value="XM_026825445.1"/>
</dbReference>
<dbReference type="InterPro" id="IPR033593">
    <property type="entry name" value="N-RASSF"/>
</dbReference>
<dbReference type="AlphaFoldDB" id="A0A3Q0IYC2"/>
<name>A0A3Q0IYC2_DIACI</name>
<feature type="compositionally biased region" description="Polar residues" evidence="2">
    <location>
        <begin position="109"/>
        <end position="118"/>
    </location>
</feature>
<dbReference type="InterPro" id="IPR000159">
    <property type="entry name" value="RA_dom"/>
</dbReference>
<dbReference type="Gene3D" id="3.10.20.90">
    <property type="entry name" value="Phosphatidylinositol 3-kinase Catalytic Subunit, Chain A, domain 1"/>
    <property type="match status" value="1"/>
</dbReference>
<feature type="region of interest" description="Disordered" evidence="2">
    <location>
        <begin position="137"/>
        <end position="250"/>
    </location>
</feature>
<organism evidence="4 5">
    <name type="scientific">Diaphorina citri</name>
    <name type="common">Asian citrus psyllid</name>
    <dbReference type="NCBI Taxonomy" id="121845"/>
    <lineage>
        <taxon>Eukaryota</taxon>
        <taxon>Metazoa</taxon>
        <taxon>Ecdysozoa</taxon>
        <taxon>Arthropoda</taxon>
        <taxon>Hexapoda</taxon>
        <taxon>Insecta</taxon>
        <taxon>Pterygota</taxon>
        <taxon>Neoptera</taxon>
        <taxon>Paraneoptera</taxon>
        <taxon>Hemiptera</taxon>
        <taxon>Sternorrhyncha</taxon>
        <taxon>Psylloidea</taxon>
        <taxon>Psyllidae</taxon>
        <taxon>Diaphorininae</taxon>
        <taxon>Diaphorina</taxon>
    </lineage>
</organism>
<evidence type="ECO:0000256" key="1">
    <source>
        <dbReference type="SAM" id="Coils"/>
    </source>
</evidence>
<evidence type="ECO:0000259" key="3">
    <source>
        <dbReference type="PROSITE" id="PS50200"/>
    </source>
</evidence>
<dbReference type="KEGG" id="dci:103511787"/>
<evidence type="ECO:0000313" key="5">
    <source>
        <dbReference type="RefSeq" id="XP_026681246.1"/>
    </source>
</evidence>
<proteinExistence type="predicted"/>
<dbReference type="CTD" id="11228"/>
<feature type="compositionally biased region" description="Low complexity" evidence="2">
    <location>
        <begin position="93"/>
        <end position="108"/>
    </location>
</feature>
<feature type="domain" description="Ras-associating" evidence="3">
    <location>
        <begin position="1"/>
        <end position="82"/>
    </location>
</feature>
<keyword evidence="1" id="KW-0175">Coiled coil</keyword>
<feature type="compositionally biased region" description="Low complexity" evidence="2">
    <location>
        <begin position="145"/>
        <end position="160"/>
    </location>
</feature>
<dbReference type="InterPro" id="IPR048945">
    <property type="entry name" value="RASSF8/10_RA"/>
</dbReference>
<feature type="compositionally biased region" description="Low complexity" evidence="2">
    <location>
        <begin position="188"/>
        <end position="212"/>
    </location>
</feature>
<dbReference type="InterPro" id="IPR029071">
    <property type="entry name" value="Ubiquitin-like_domsf"/>
</dbReference>
<dbReference type="Proteomes" id="UP000079169">
    <property type="component" value="Unplaced"/>
</dbReference>
<dbReference type="PANTHER" id="PTHR15286:SF6">
    <property type="entry name" value="GH01133P"/>
    <property type="match status" value="1"/>
</dbReference>
<evidence type="ECO:0000313" key="4">
    <source>
        <dbReference type="Proteomes" id="UP000079169"/>
    </source>
</evidence>
<dbReference type="PANTHER" id="PTHR15286">
    <property type="entry name" value="RAS-ASSOCIATING DOMAIN CONTAINING PROTEIN"/>
    <property type="match status" value="1"/>
</dbReference>
<dbReference type="STRING" id="121845.A0A3Q0IYC2"/>
<dbReference type="GO" id="GO:0007165">
    <property type="term" value="P:signal transduction"/>
    <property type="evidence" value="ECO:0007669"/>
    <property type="project" value="InterPro"/>
</dbReference>
<keyword evidence="4" id="KW-1185">Reference proteome</keyword>
<gene>
    <name evidence="5" type="primary">LOC103511787</name>
</gene>
<dbReference type="SUPFAM" id="SSF54236">
    <property type="entry name" value="Ubiquitin-like"/>
    <property type="match status" value="1"/>
</dbReference>